<reference evidence="5" key="1">
    <citation type="thesis" date="2020" institute="ProQuest LLC" country="789 East Eisenhower Parkway, Ann Arbor, MI, USA">
        <title>Comparative Genomics and Chromosome Evolution.</title>
        <authorList>
            <person name="Mudd A.B."/>
        </authorList>
    </citation>
    <scope>NUCLEOTIDE SEQUENCE</scope>
    <source>
        <strain evidence="5">237g6f4</strain>
        <tissue evidence="5">Blood</tissue>
    </source>
</reference>
<evidence type="ECO:0000313" key="6">
    <source>
        <dbReference type="Proteomes" id="UP000824782"/>
    </source>
</evidence>
<sequence>MLNGHSTPDVNLCGLTGSYKYGTPTPPLSKGCVPSQDISPNSYQTLDFRLVDHRIKLYLDMEILGGDMEEFQCSMKVPVVRFGKSEEFWALVVVSNQKIYFLEITGVCRGPPCDWLQQGDSYVITSLTHLHLGLQQQCLYLGFEPSEAAYTLLTRNSQYSTSFSQLILDTLTDLPQRYRNSLQYSPQEEVTENHRLWHLLHNSLGVDGRPGFCYILAFFMREDASSGEAAEPCANAEPLTRNKASPAVLAQGATEAAPVSLLLTRTHMYLLEETHQWLHVAPPAGEDETQELPKQVTVKEKQKISSISSVHVFTRAPQHLRIRIYNETQLKESAWLLWTEDPAIPKDIIEWLRIPWESEYHIQFNQVSHDTLETYVPCR</sequence>
<dbReference type="AlphaFoldDB" id="A0AAV6ZLC2"/>
<dbReference type="Pfam" id="PF23142">
    <property type="entry name" value="PH_PLEKHM2"/>
    <property type="match status" value="1"/>
</dbReference>
<accession>A0AAV6ZLC2</accession>
<evidence type="ECO:0000313" key="5">
    <source>
        <dbReference type="EMBL" id="KAG8550167.1"/>
    </source>
</evidence>
<dbReference type="InterPro" id="IPR057288">
    <property type="entry name" value="PH_PLEKHM2"/>
</dbReference>
<proteinExistence type="predicted"/>
<keyword evidence="2" id="KW-0963">Cytoplasm</keyword>
<dbReference type="Pfam" id="PF25624">
    <property type="entry name" value="PH_S11IP_C"/>
    <property type="match status" value="1"/>
</dbReference>
<evidence type="ECO:0000256" key="1">
    <source>
        <dbReference type="ARBA" id="ARBA00004496"/>
    </source>
</evidence>
<evidence type="ECO:0000256" key="2">
    <source>
        <dbReference type="ARBA" id="ARBA00022490"/>
    </source>
</evidence>
<evidence type="ECO:0008006" key="7">
    <source>
        <dbReference type="Google" id="ProtNLM"/>
    </source>
</evidence>
<comment type="subcellular location">
    <subcellularLocation>
        <location evidence="1">Cytoplasm</location>
    </subcellularLocation>
</comment>
<protein>
    <recommendedName>
        <fullName evidence="7">NudC domain-containing protein 1</fullName>
    </recommendedName>
</protein>
<dbReference type="GO" id="GO:0005737">
    <property type="term" value="C:cytoplasm"/>
    <property type="evidence" value="ECO:0007669"/>
    <property type="project" value="UniProtKB-SubCell"/>
</dbReference>
<feature type="domain" description="PLEKHM2 PH" evidence="3">
    <location>
        <begin position="43"/>
        <end position="172"/>
    </location>
</feature>
<name>A0AAV6ZLC2_ENGPU</name>
<gene>
    <name evidence="5" type="ORF">GDO81_027956</name>
</gene>
<keyword evidence="6" id="KW-1185">Reference proteome</keyword>
<comment type="caution">
    <text evidence="5">The sequence shown here is derived from an EMBL/GenBank/DDBJ whole genome shotgun (WGS) entry which is preliminary data.</text>
</comment>
<evidence type="ECO:0000259" key="3">
    <source>
        <dbReference type="Pfam" id="PF23142"/>
    </source>
</evidence>
<dbReference type="InterPro" id="IPR057676">
    <property type="entry name" value="PH_S11IP_C"/>
</dbReference>
<feature type="domain" description="STK11-interacting protein C-terminal PH" evidence="4">
    <location>
        <begin position="190"/>
        <end position="368"/>
    </location>
</feature>
<evidence type="ECO:0000259" key="4">
    <source>
        <dbReference type="Pfam" id="PF25624"/>
    </source>
</evidence>
<dbReference type="Proteomes" id="UP000824782">
    <property type="component" value="Unassembled WGS sequence"/>
</dbReference>
<organism evidence="5 6">
    <name type="scientific">Engystomops pustulosus</name>
    <name type="common">Tungara frog</name>
    <name type="synonym">Physalaemus pustulosus</name>
    <dbReference type="NCBI Taxonomy" id="76066"/>
    <lineage>
        <taxon>Eukaryota</taxon>
        <taxon>Metazoa</taxon>
        <taxon>Chordata</taxon>
        <taxon>Craniata</taxon>
        <taxon>Vertebrata</taxon>
        <taxon>Euteleostomi</taxon>
        <taxon>Amphibia</taxon>
        <taxon>Batrachia</taxon>
        <taxon>Anura</taxon>
        <taxon>Neobatrachia</taxon>
        <taxon>Hyloidea</taxon>
        <taxon>Leptodactylidae</taxon>
        <taxon>Leiuperinae</taxon>
        <taxon>Engystomops</taxon>
    </lineage>
</organism>
<dbReference type="EMBL" id="WNYA01000077">
    <property type="protein sequence ID" value="KAG8550167.1"/>
    <property type="molecule type" value="Genomic_DNA"/>
</dbReference>